<evidence type="ECO:0000313" key="3">
    <source>
        <dbReference type="Proteomes" id="UP000543579"/>
    </source>
</evidence>
<name>A0A7W5CJ82_9MICO</name>
<evidence type="ECO:0000256" key="1">
    <source>
        <dbReference type="SAM" id="MobiDB-lite"/>
    </source>
</evidence>
<dbReference type="Proteomes" id="UP000543579">
    <property type="component" value="Unassembled WGS sequence"/>
</dbReference>
<accession>A0A7W5CJ82</accession>
<dbReference type="AlphaFoldDB" id="A0A7W5CJ82"/>
<gene>
    <name evidence="2" type="ORF">FHS07_001916</name>
</gene>
<dbReference type="EMBL" id="JACHXY010000002">
    <property type="protein sequence ID" value="MBB3158220.1"/>
    <property type="molecule type" value="Genomic_DNA"/>
</dbReference>
<feature type="region of interest" description="Disordered" evidence="1">
    <location>
        <begin position="91"/>
        <end position="110"/>
    </location>
</feature>
<protein>
    <submittedName>
        <fullName evidence="2">Uncharacterized protein</fullName>
    </submittedName>
</protein>
<comment type="caution">
    <text evidence="2">The sequence shown here is derived from an EMBL/GenBank/DDBJ whole genome shotgun (WGS) entry which is preliminary data.</text>
</comment>
<evidence type="ECO:0000313" key="2">
    <source>
        <dbReference type="EMBL" id="MBB3158220.1"/>
    </source>
</evidence>
<reference evidence="2 3" key="1">
    <citation type="submission" date="2020-08" db="EMBL/GenBank/DDBJ databases">
        <title>Genomic Encyclopedia of Type Strains, Phase III (KMG-III): the genomes of soil and plant-associated and newly described type strains.</title>
        <authorList>
            <person name="Whitman W."/>
        </authorList>
    </citation>
    <scope>NUCLEOTIDE SEQUENCE [LARGE SCALE GENOMIC DNA]</scope>
    <source>
        <strain evidence="2 3">CECT 8356</strain>
    </source>
</reference>
<sequence length="110" mass="11734">MGVVTNGCKLGCCTAEVAALPRGGWDDAGSNIDGRRREHLRREWAATSARIDRMQGDYPKCKLCGQPAVRLDAAGLCSKVTDSHKTQRVRLGLPPVPAPAPGARGRGGRR</sequence>
<proteinExistence type="predicted"/>
<organism evidence="2 3">
    <name type="scientific">Microbacterium proteolyticum</name>
    <dbReference type="NCBI Taxonomy" id="1572644"/>
    <lineage>
        <taxon>Bacteria</taxon>
        <taxon>Bacillati</taxon>
        <taxon>Actinomycetota</taxon>
        <taxon>Actinomycetes</taxon>
        <taxon>Micrococcales</taxon>
        <taxon>Microbacteriaceae</taxon>
        <taxon>Microbacterium</taxon>
    </lineage>
</organism>
<dbReference type="RefSeq" id="WP_183419676.1">
    <property type="nucleotide sequence ID" value="NZ_JACHXY010000002.1"/>
</dbReference>